<dbReference type="NCBIfam" id="TIGR01929">
    <property type="entry name" value="menB"/>
    <property type="match status" value="1"/>
</dbReference>
<name>A0A1N7NM19_9BACL</name>
<dbReference type="AlphaFoldDB" id="A0A1N7NM19"/>
<feature type="site" description="Important for catalysis" evidence="4">
    <location>
        <position position="241"/>
    </location>
</feature>
<reference evidence="7" key="1">
    <citation type="submission" date="2017-01" db="EMBL/GenBank/DDBJ databases">
        <authorList>
            <person name="Varghese N."/>
            <person name="Submissions S."/>
        </authorList>
    </citation>
    <scope>NUCLEOTIDE SEQUENCE [LARGE SCALE GENOMIC DNA]</scope>
    <source>
        <strain evidence="7">DSM 16176</strain>
    </source>
</reference>
<comment type="catalytic activity">
    <reaction evidence="1 4">
        <text>2-succinylbenzoyl-CoA + H(+) = 1,4-dihydroxy-2-naphthoyl-CoA + H2O</text>
        <dbReference type="Rhea" id="RHEA:26562"/>
        <dbReference type="ChEBI" id="CHEBI:15377"/>
        <dbReference type="ChEBI" id="CHEBI:15378"/>
        <dbReference type="ChEBI" id="CHEBI:57364"/>
        <dbReference type="ChEBI" id="CHEBI:58897"/>
        <dbReference type="EC" id="4.1.3.36"/>
    </reaction>
</comment>
<dbReference type="InterPro" id="IPR029045">
    <property type="entry name" value="ClpP/crotonase-like_dom_sf"/>
</dbReference>
<comment type="function">
    <text evidence="4">Converts o-succinylbenzoyl-CoA (OSB-CoA) to 1,4-dihydroxy-2-naphthoyl-CoA (DHNA-CoA).</text>
</comment>
<dbReference type="GO" id="GO:0005829">
    <property type="term" value="C:cytosol"/>
    <property type="evidence" value="ECO:0007669"/>
    <property type="project" value="TreeGrafter"/>
</dbReference>
<feature type="binding site" description="in other chain" evidence="4">
    <location>
        <begin position="112"/>
        <end position="116"/>
    </location>
    <ligand>
        <name>substrate</name>
        <note>ligand shared between two neighboring subunits</note>
    </ligand>
</feature>
<dbReference type="PANTHER" id="PTHR43113:SF1">
    <property type="entry name" value="1,4-DIHYDROXY-2-NAPHTHOYL-COA SYNTHASE, PEROXISOMAL"/>
    <property type="match status" value="1"/>
</dbReference>
<dbReference type="OrthoDB" id="9775794at2"/>
<dbReference type="InterPro" id="IPR010198">
    <property type="entry name" value="DHNA-CoA_synthase_MenB"/>
</dbReference>
<dbReference type="EMBL" id="FTOO01000009">
    <property type="protein sequence ID" value="SIS99414.1"/>
    <property type="molecule type" value="Genomic_DNA"/>
</dbReference>
<dbReference type="GO" id="GO:0009234">
    <property type="term" value="P:menaquinone biosynthetic process"/>
    <property type="evidence" value="ECO:0007669"/>
    <property type="project" value="UniProtKB-UniRule"/>
</dbReference>
<comment type="similarity">
    <text evidence="4">Belongs to the enoyl-CoA hydratase/isomerase family. MenB subfamily.</text>
</comment>
<comment type="pathway">
    <text evidence="4">Quinol/quinone metabolism; 1,4-dihydroxy-2-naphthoate biosynthesis; 1,4-dihydroxy-2-naphthoate from chorismate: step 6/7.</text>
</comment>
<evidence type="ECO:0000256" key="4">
    <source>
        <dbReference type="HAMAP-Rule" id="MF_01934"/>
    </source>
</evidence>
<keyword evidence="7" id="KW-1185">Reference proteome</keyword>
<accession>A0A1N7NM19</accession>
<dbReference type="UniPathway" id="UPA00079"/>
<keyword evidence="3 4" id="KW-0456">Lyase</keyword>
<proteinExistence type="inferred from homology"/>
<dbReference type="RefSeq" id="WP_076347896.1">
    <property type="nucleotide sequence ID" value="NZ_FTOO01000009.1"/>
</dbReference>
<dbReference type="Pfam" id="PF00378">
    <property type="entry name" value="ECH_1"/>
    <property type="match status" value="1"/>
</dbReference>
<dbReference type="Proteomes" id="UP000186156">
    <property type="component" value="Unassembled WGS sequence"/>
</dbReference>
<sequence length="271" mass="30022">MAYVDILYEKRDGIAKVTINRPEVLNAFRSLTVREMIAAFRDAWDDPEIGVAVLTGAGDRAFCTGGDQKDRDSEGYTGTGGDLEEGIGLEIETLHGLIRGIPKPVIAAVNGYAIGGGHVLHVLCDLTIASDRAKFGQVGPKVGSFDAGYGTAYLARVVGEKKARELWFLCEPYTAEEALAMGLVNKVVPHERLMEEVEIWCQKILDKSPTALKMLKYSFNADSAHIEGITRLSMASLAMYYRSEEALEGLQAFKEKRKPNFRKFRRRDRQS</sequence>
<dbReference type="Gene3D" id="1.10.12.10">
    <property type="entry name" value="Lyase 2-enoyl-coa Hydratase, Chain A, domain 2"/>
    <property type="match status" value="1"/>
</dbReference>
<evidence type="ECO:0000256" key="3">
    <source>
        <dbReference type="ARBA" id="ARBA00023239"/>
    </source>
</evidence>
<dbReference type="STRING" id="252246.SAMN05421799_10917"/>
<feature type="binding site" description="in other chain" evidence="4">
    <location>
        <begin position="64"/>
        <end position="68"/>
    </location>
    <ligand>
        <name>substrate</name>
        <note>ligand shared between two neighboring subunits</note>
    </ligand>
</feature>
<dbReference type="EC" id="4.1.3.36" evidence="4 5"/>
<feature type="binding site" evidence="4">
    <location>
        <position position="256"/>
    </location>
    <ligand>
        <name>substrate</name>
        <note>ligand shared between two neighboring subunits</note>
    </ligand>
</feature>
<dbReference type="InterPro" id="IPR018376">
    <property type="entry name" value="Enoyl-CoA_hyd/isom_CS"/>
</dbReference>
<protein>
    <recommendedName>
        <fullName evidence="4 5">1,4-dihydroxy-2-naphthoyl-CoA synthase</fullName>
        <shortName evidence="4">DHNA-CoA synthase</shortName>
        <ecNumber evidence="4 5">4.1.3.36</ecNumber>
    </recommendedName>
</protein>
<dbReference type="UniPathway" id="UPA01057">
    <property type="reaction ID" value="UER00167"/>
</dbReference>
<dbReference type="InterPro" id="IPR001753">
    <property type="entry name" value="Enoyl-CoA_hydra/iso"/>
</dbReference>
<dbReference type="SUPFAM" id="SSF52096">
    <property type="entry name" value="ClpP/crotonase"/>
    <property type="match status" value="1"/>
</dbReference>
<dbReference type="CDD" id="cd06558">
    <property type="entry name" value="crotonase-like"/>
    <property type="match status" value="1"/>
</dbReference>
<evidence type="ECO:0000256" key="2">
    <source>
        <dbReference type="ARBA" id="ARBA00022428"/>
    </source>
</evidence>
<evidence type="ECO:0000256" key="5">
    <source>
        <dbReference type="NCBIfam" id="TIGR01929"/>
    </source>
</evidence>
<dbReference type="Gene3D" id="3.90.226.10">
    <property type="entry name" value="2-enoyl-CoA Hydratase, Chain A, domain 1"/>
    <property type="match status" value="1"/>
</dbReference>
<dbReference type="PANTHER" id="PTHR43113">
    <property type="entry name" value="NUCLEOSIDE-DIPHOSPHATE-SUGAR EPIMERASE"/>
    <property type="match status" value="1"/>
</dbReference>
<dbReference type="HAMAP" id="MF_01934">
    <property type="entry name" value="MenB"/>
    <property type="match status" value="1"/>
</dbReference>
<comment type="caution">
    <text evidence="4">Lacks conserved residue(s) required for the propagation of feature annotation.</text>
</comment>
<feature type="binding site" description="in other chain" evidence="4">
    <location>
        <position position="144"/>
    </location>
    <ligand>
        <name>substrate</name>
        <note>ligand shared between two neighboring subunits</note>
    </ligand>
</feature>
<evidence type="ECO:0000313" key="7">
    <source>
        <dbReference type="Proteomes" id="UP000186156"/>
    </source>
</evidence>
<gene>
    <name evidence="4" type="primary">menB</name>
    <name evidence="6" type="ORF">SAMN05421799_10917</name>
</gene>
<dbReference type="InterPro" id="IPR014748">
    <property type="entry name" value="Enoyl-CoA_hydra_C"/>
</dbReference>
<evidence type="ECO:0000256" key="1">
    <source>
        <dbReference type="ARBA" id="ARBA00000177"/>
    </source>
</evidence>
<evidence type="ECO:0000313" key="6">
    <source>
        <dbReference type="EMBL" id="SIS99414.1"/>
    </source>
</evidence>
<feature type="binding site" description="in other chain" evidence="4">
    <location>
        <position position="76"/>
    </location>
    <ligand>
        <name>substrate</name>
        <note>ligand shared between two neighboring subunits</note>
    </ligand>
</feature>
<dbReference type="GO" id="GO:0008935">
    <property type="term" value="F:1,4-dihydroxy-2-naphthoyl-CoA synthase activity"/>
    <property type="evidence" value="ECO:0007669"/>
    <property type="project" value="UniProtKB-UniRule"/>
</dbReference>
<dbReference type="PROSITE" id="PS00166">
    <property type="entry name" value="ENOYL_COA_HYDRATASE"/>
    <property type="match status" value="1"/>
</dbReference>
<keyword evidence="2 4" id="KW-0474">Menaquinone biosynthesis</keyword>
<comment type="pathway">
    <text evidence="4">Quinol/quinone metabolism; menaquinone biosynthesis.</text>
</comment>
<feature type="site" description="Important for catalysis" evidence="4">
    <location>
        <position position="76"/>
    </location>
</feature>
<feature type="binding site" evidence="4">
    <location>
        <position position="241"/>
    </location>
    <ligand>
        <name>substrate</name>
        <note>ligand shared between two neighboring subunits</note>
    </ligand>
</feature>
<organism evidence="6 7">
    <name type="scientific">Alicyclobacillus vulcanalis</name>
    <dbReference type="NCBI Taxonomy" id="252246"/>
    <lineage>
        <taxon>Bacteria</taxon>
        <taxon>Bacillati</taxon>
        <taxon>Bacillota</taxon>
        <taxon>Bacilli</taxon>
        <taxon>Bacillales</taxon>
        <taxon>Alicyclobacillaceae</taxon>
        <taxon>Alicyclobacillus</taxon>
    </lineage>
</organism>